<organism evidence="1 2">
    <name type="scientific">Grus japonensis</name>
    <name type="common">Japanese crane</name>
    <name type="synonym">Red-crowned crane</name>
    <dbReference type="NCBI Taxonomy" id="30415"/>
    <lineage>
        <taxon>Eukaryota</taxon>
        <taxon>Metazoa</taxon>
        <taxon>Chordata</taxon>
        <taxon>Craniata</taxon>
        <taxon>Vertebrata</taxon>
        <taxon>Euteleostomi</taxon>
        <taxon>Archelosauria</taxon>
        <taxon>Archosauria</taxon>
        <taxon>Dinosauria</taxon>
        <taxon>Saurischia</taxon>
        <taxon>Theropoda</taxon>
        <taxon>Coelurosauria</taxon>
        <taxon>Aves</taxon>
        <taxon>Neognathae</taxon>
        <taxon>Neoaves</taxon>
        <taxon>Gruiformes</taxon>
        <taxon>Gruidae</taxon>
        <taxon>Grus</taxon>
    </lineage>
</organism>
<proteinExistence type="predicted"/>
<dbReference type="AlphaFoldDB" id="A0ABC9X6T0"/>
<accession>A0ABC9X6T0</accession>
<evidence type="ECO:0000313" key="2">
    <source>
        <dbReference type="Proteomes" id="UP001623348"/>
    </source>
</evidence>
<evidence type="ECO:0000313" key="1">
    <source>
        <dbReference type="EMBL" id="GAB0192447.1"/>
    </source>
</evidence>
<name>A0ABC9X6T0_GRUJA</name>
<sequence length="179" mass="20469">MSRQRAQVAKKANSILACVVSTTRDAIIPLYSALVRPHLECWVQFWAPHYKKDTEVLERVQRRATKLVKGLENKSDEEQLRDLGLFSLEKRRLKGDLITLYNYLKGGCSQIPLSMNVSTFLAYDQPTISYCGVHHELLAHKPYDSNNQEETVETHLETDLDLSTITTTARIKEHSQQLA</sequence>
<dbReference type="EMBL" id="BAAFJT010000007">
    <property type="protein sequence ID" value="GAB0192447.1"/>
    <property type="molecule type" value="Genomic_DNA"/>
</dbReference>
<keyword evidence="2" id="KW-1185">Reference proteome</keyword>
<comment type="caution">
    <text evidence="1">The sequence shown here is derived from an EMBL/GenBank/DDBJ whole genome shotgun (WGS) entry which is preliminary data.</text>
</comment>
<dbReference type="PANTHER" id="PTHR33332">
    <property type="entry name" value="REVERSE TRANSCRIPTASE DOMAIN-CONTAINING PROTEIN"/>
    <property type="match status" value="1"/>
</dbReference>
<dbReference type="Proteomes" id="UP001623348">
    <property type="component" value="Unassembled WGS sequence"/>
</dbReference>
<gene>
    <name evidence="1" type="ORF">GRJ2_001710000</name>
</gene>
<reference evidence="1 2" key="1">
    <citation type="submission" date="2024-06" db="EMBL/GenBank/DDBJ databases">
        <title>The draft genome of Grus japonensis, version 3.</title>
        <authorList>
            <person name="Nabeshima K."/>
            <person name="Suzuki S."/>
            <person name="Onuma M."/>
        </authorList>
    </citation>
    <scope>NUCLEOTIDE SEQUENCE [LARGE SCALE GENOMIC DNA]</scope>
    <source>
        <strain evidence="1 2">451A</strain>
    </source>
</reference>
<protein>
    <submittedName>
        <fullName evidence="1">Uncharacterized protein</fullName>
    </submittedName>
</protein>